<evidence type="ECO:0000256" key="1">
    <source>
        <dbReference type="SAM" id="SignalP"/>
    </source>
</evidence>
<dbReference type="PROSITE" id="PS51257">
    <property type="entry name" value="PROKAR_LIPOPROTEIN"/>
    <property type="match status" value="1"/>
</dbReference>
<sequence length="431" mass="48018">MSRRNILRGAAIGAGAVALPSLLAACGSGPGGDTKTIRLGSNSSDAVPKKAFADAFAAYEKQSKEGRKIKVNTVDHNTFQENINRYLQGKPDDVFMWFAGYRMQFFAQKGLLYDISDLWAGFQGFSDALKAQSTGADGKQYFVPYYYYPWAVFHRASLFTQHGYTAPKTFDQYVDLAKQMQKDKLDPIAFCDKDGWPAMGTFDYLNMRSNGYEFHKSLMAGREAWTDKRVKDVFDSWRRLLPYCQQGANGRTWQEAAQSLQKKQSGMAVFGLPHVGQQFPKAEQDDIAFFPFPEMDPQYGQDAVEAPIDGFLLAKNAKELKNKQSMQSAKDLLTWLATPKAEDVYLAGDPNNIAVNSGADTSAYSQLQKKAVELVSGAKQISQFMDRDTRPDFASTVMIPAIQKFIGNPKDVDGLVNDIERQKKSIFASEG</sequence>
<evidence type="ECO:0000313" key="3">
    <source>
        <dbReference type="Proteomes" id="UP000600946"/>
    </source>
</evidence>
<proteinExistence type="predicted"/>
<protein>
    <submittedName>
        <fullName evidence="2">ABC transporter substrate-binding protein</fullName>
    </submittedName>
</protein>
<comment type="caution">
    <text evidence="2">The sequence shown here is derived from an EMBL/GenBank/DDBJ whole genome shotgun (WGS) entry which is preliminary data.</text>
</comment>
<dbReference type="PANTHER" id="PTHR43649">
    <property type="entry name" value="ARABINOSE-BINDING PROTEIN-RELATED"/>
    <property type="match status" value="1"/>
</dbReference>
<dbReference type="PANTHER" id="PTHR43649:SF12">
    <property type="entry name" value="DIACETYLCHITOBIOSE BINDING PROTEIN DASA"/>
    <property type="match status" value="1"/>
</dbReference>
<keyword evidence="1" id="KW-0732">Signal</keyword>
<dbReference type="EMBL" id="BMUU01000011">
    <property type="protein sequence ID" value="GGY55194.1"/>
    <property type="molecule type" value="Genomic_DNA"/>
</dbReference>
<feature type="chain" id="PRO_5046102996" evidence="1">
    <location>
        <begin position="25"/>
        <end position="431"/>
    </location>
</feature>
<dbReference type="SUPFAM" id="SSF53850">
    <property type="entry name" value="Periplasmic binding protein-like II"/>
    <property type="match status" value="1"/>
</dbReference>
<reference evidence="3" key="1">
    <citation type="journal article" date="2019" name="Int. J. Syst. Evol. Microbiol.">
        <title>The Global Catalogue of Microorganisms (GCM) 10K type strain sequencing project: providing services to taxonomists for standard genome sequencing and annotation.</title>
        <authorList>
            <consortium name="The Broad Institute Genomics Platform"/>
            <consortium name="The Broad Institute Genome Sequencing Center for Infectious Disease"/>
            <person name="Wu L."/>
            <person name="Ma J."/>
        </authorList>
    </citation>
    <scope>NUCLEOTIDE SEQUENCE [LARGE SCALE GENOMIC DNA]</scope>
    <source>
        <strain evidence="3">JCM 4594</strain>
    </source>
</reference>
<dbReference type="GeneID" id="96293635"/>
<keyword evidence="3" id="KW-1185">Reference proteome</keyword>
<gene>
    <name evidence="2" type="ORF">GCM10010326_57190</name>
</gene>
<dbReference type="Gene3D" id="3.40.190.10">
    <property type="entry name" value="Periplasmic binding protein-like II"/>
    <property type="match status" value="2"/>
</dbReference>
<dbReference type="InterPro" id="IPR050490">
    <property type="entry name" value="Bact_solute-bd_prot1"/>
</dbReference>
<name>A0ABQ3AM52_9ACTN</name>
<organism evidence="2 3">
    <name type="scientific">Streptomyces xanthochromogenes</name>
    <dbReference type="NCBI Taxonomy" id="67384"/>
    <lineage>
        <taxon>Bacteria</taxon>
        <taxon>Bacillati</taxon>
        <taxon>Actinomycetota</taxon>
        <taxon>Actinomycetes</taxon>
        <taxon>Kitasatosporales</taxon>
        <taxon>Streptomycetaceae</taxon>
        <taxon>Streptomyces</taxon>
    </lineage>
</organism>
<feature type="signal peptide" evidence="1">
    <location>
        <begin position="1"/>
        <end position="24"/>
    </location>
</feature>
<accession>A0ABQ3AM52</accession>
<dbReference type="RefSeq" id="WP_190028616.1">
    <property type="nucleotide sequence ID" value="NZ_BMUU01000011.1"/>
</dbReference>
<evidence type="ECO:0000313" key="2">
    <source>
        <dbReference type="EMBL" id="GGY55194.1"/>
    </source>
</evidence>
<dbReference type="Proteomes" id="UP000600946">
    <property type="component" value="Unassembled WGS sequence"/>
</dbReference>